<reference evidence="1" key="1">
    <citation type="submission" date="2022-12" db="EMBL/GenBank/DDBJ databases">
        <title>Polyphasic identification of a Novel Hot-Spring Cyanobacterium Ocullathermofonsia sinensis gen nov. sp. nov. and Genomic Insights on its Adaptations to the Thermal Habitat.</title>
        <authorList>
            <person name="Daroch M."/>
            <person name="Tang J."/>
            <person name="Jiang Y."/>
        </authorList>
    </citation>
    <scope>NUCLEOTIDE SEQUENCE</scope>
    <source>
        <strain evidence="1">PKUAC-SCTA174</strain>
    </source>
</reference>
<dbReference type="AlphaFoldDB" id="A0A9E9C887"/>
<dbReference type="RefSeq" id="WP_268611115.1">
    <property type="nucleotide sequence ID" value="NZ_CP113797.1"/>
</dbReference>
<evidence type="ECO:0000313" key="2">
    <source>
        <dbReference type="Proteomes" id="UP001163152"/>
    </source>
</evidence>
<evidence type="ECO:0000313" key="1">
    <source>
        <dbReference type="EMBL" id="WAL61159.1"/>
    </source>
</evidence>
<dbReference type="Proteomes" id="UP001163152">
    <property type="component" value="Chromosome"/>
</dbReference>
<accession>A0A9E9C887</accession>
<name>A0A9E9C887_9CYAN</name>
<proteinExistence type="predicted"/>
<protein>
    <submittedName>
        <fullName evidence="1">Uncharacterized protein</fullName>
    </submittedName>
</protein>
<dbReference type="EMBL" id="CP113797">
    <property type="protein sequence ID" value="WAL61159.1"/>
    <property type="molecule type" value="Genomic_DNA"/>
</dbReference>
<sequence>MTESVTADPIVHLQECVSLVIDRSCYAEANQAFTQLKERLATDDPLAAKMLELLWDEMLSARRSASFWEQLSDIERQFTEQMAASHVQLQQNYLRLIQEQ</sequence>
<dbReference type="KEGG" id="tsin:OXH18_03920"/>
<gene>
    <name evidence="1" type="ORF">OXH18_03920</name>
</gene>
<keyword evidence="2" id="KW-1185">Reference proteome</keyword>
<organism evidence="1 2">
    <name type="scientific">Thermocoleostomius sinensis A174</name>
    <dbReference type="NCBI Taxonomy" id="2016057"/>
    <lineage>
        <taxon>Bacteria</taxon>
        <taxon>Bacillati</taxon>
        <taxon>Cyanobacteriota</taxon>
        <taxon>Cyanophyceae</taxon>
        <taxon>Oculatellales</taxon>
        <taxon>Oculatellaceae</taxon>
        <taxon>Thermocoleostomius</taxon>
    </lineage>
</organism>